<dbReference type="Pfam" id="PF07690">
    <property type="entry name" value="MFS_1"/>
    <property type="match status" value="1"/>
</dbReference>
<feature type="domain" description="Major facilitator superfamily (MFS) profile" evidence="7">
    <location>
        <begin position="62"/>
        <end position="519"/>
    </location>
</feature>
<dbReference type="Proteomes" id="UP001296104">
    <property type="component" value="Unassembled WGS sequence"/>
</dbReference>
<accession>A0AAI8Z1L1</accession>
<keyword evidence="4 6" id="KW-0472">Membrane</keyword>
<name>A0AAI8Z1L1_9PEZI</name>
<reference evidence="8" key="1">
    <citation type="submission" date="2023-11" db="EMBL/GenBank/DDBJ databases">
        <authorList>
            <person name="Alioto T."/>
            <person name="Alioto T."/>
            <person name="Gomez Garrido J."/>
        </authorList>
    </citation>
    <scope>NUCLEOTIDE SEQUENCE</scope>
</reference>
<feature type="transmembrane region" description="Helical" evidence="6">
    <location>
        <begin position="286"/>
        <end position="311"/>
    </location>
</feature>
<feature type="transmembrane region" description="Helical" evidence="6">
    <location>
        <begin position="160"/>
        <end position="185"/>
    </location>
</feature>
<feature type="transmembrane region" description="Helical" evidence="6">
    <location>
        <begin position="368"/>
        <end position="386"/>
    </location>
</feature>
<evidence type="ECO:0000256" key="4">
    <source>
        <dbReference type="ARBA" id="ARBA00023136"/>
    </source>
</evidence>
<gene>
    <name evidence="8" type="ORF">LECACI_7A005911</name>
</gene>
<evidence type="ECO:0000313" key="8">
    <source>
        <dbReference type="EMBL" id="CAK4030753.1"/>
    </source>
</evidence>
<dbReference type="GO" id="GO:0022857">
    <property type="term" value="F:transmembrane transporter activity"/>
    <property type="evidence" value="ECO:0007669"/>
    <property type="project" value="InterPro"/>
</dbReference>
<comment type="caution">
    <text evidence="8">The sequence shown here is derived from an EMBL/GenBank/DDBJ whole genome shotgun (WGS) entry which is preliminary data.</text>
</comment>
<feature type="transmembrane region" description="Helical" evidence="6">
    <location>
        <begin position="133"/>
        <end position="154"/>
    </location>
</feature>
<feature type="transmembrane region" description="Helical" evidence="6">
    <location>
        <begin position="495"/>
        <end position="518"/>
    </location>
</feature>
<dbReference type="PANTHER" id="PTHR42718:SF1">
    <property type="entry name" value="LOW AFFINITY AMMONIUM TRANSPORTER"/>
    <property type="match status" value="1"/>
</dbReference>
<dbReference type="CDD" id="cd17476">
    <property type="entry name" value="MFS_Amf1_MDR_like"/>
    <property type="match status" value="1"/>
</dbReference>
<feature type="transmembrane region" description="Helical" evidence="6">
    <location>
        <begin position="260"/>
        <end position="280"/>
    </location>
</feature>
<feature type="region of interest" description="Disordered" evidence="5">
    <location>
        <begin position="1"/>
        <end position="45"/>
    </location>
</feature>
<sequence>MEDPTAMPLSAHNRRETIDVDEDKIESGNGTPAARDDGAAKTGQQHSEDDIPLYMTFSPAHEFVFVCLLCCTQLLTQAALGQTLVPLHIIGESLGTSDPAQLSWMAAAYSLTVGTFVLPAGRLGDMLGPKTMVVIGWSWFGLFSTLVGLSVYAAKGNAAVIMFCVSQGIRGIGPAILLPNALAICGRSYPNGRRKDVVFALFAMTAPSGFWIGGIFASIFSQFAWWPWSFWSMGITATGLAFGAYFVIPDEKEAHNHGQKFDYIGTFLGVSGLVLFNFAWNQATVVTWASAYVCVLLIVGLLLLVAFVFYQTRISHPLLPIEIFSFGTVSILVIVGLGWASFGVFIFYTVQILETIRTLTPVETCVQLITLALGGCIAALSTGLSIRHIPAPWLLMIAATSFMVGNILSATMGARQTYWAETFVAFIIISFGMDISFPASTLILSDMAPRNLQGIAASLANTVINYSVSLGLGVAGTAELQVDPDSESLLHGYRIALWVAVGMAGLALLIAACFALYAHNAGLNVTEPRERKKECSV</sequence>
<evidence type="ECO:0000256" key="6">
    <source>
        <dbReference type="SAM" id="Phobius"/>
    </source>
</evidence>
<keyword evidence="2 6" id="KW-0812">Transmembrane</keyword>
<organism evidence="8 9">
    <name type="scientific">Lecanosticta acicola</name>
    <dbReference type="NCBI Taxonomy" id="111012"/>
    <lineage>
        <taxon>Eukaryota</taxon>
        <taxon>Fungi</taxon>
        <taxon>Dikarya</taxon>
        <taxon>Ascomycota</taxon>
        <taxon>Pezizomycotina</taxon>
        <taxon>Dothideomycetes</taxon>
        <taxon>Dothideomycetidae</taxon>
        <taxon>Mycosphaerellales</taxon>
        <taxon>Mycosphaerellaceae</taxon>
        <taxon>Lecanosticta</taxon>
    </lineage>
</organism>
<dbReference type="GO" id="GO:0016020">
    <property type="term" value="C:membrane"/>
    <property type="evidence" value="ECO:0007669"/>
    <property type="project" value="UniProtKB-SubCell"/>
</dbReference>
<dbReference type="InterPro" id="IPR036259">
    <property type="entry name" value="MFS_trans_sf"/>
</dbReference>
<protein>
    <submittedName>
        <fullName evidence="8">MFS general substrate transporter</fullName>
    </submittedName>
</protein>
<evidence type="ECO:0000256" key="2">
    <source>
        <dbReference type="ARBA" id="ARBA00022692"/>
    </source>
</evidence>
<proteinExistence type="predicted"/>
<dbReference type="SUPFAM" id="SSF103473">
    <property type="entry name" value="MFS general substrate transporter"/>
    <property type="match status" value="1"/>
</dbReference>
<feature type="transmembrane region" description="Helical" evidence="6">
    <location>
        <begin position="423"/>
        <end position="444"/>
    </location>
</feature>
<dbReference type="PROSITE" id="PS50850">
    <property type="entry name" value="MFS"/>
    <property type="match status" value="1"/>
</dbReference>
<evidence type="ECO:0000256" key="3">
    <source>
        <dbReference type="ARBA" id="ARBA00022989"/>
    </source>
</evidence>
<comment type="subcellular location">
    <subcellularLocation>
        <location evidence="1">Membrane</location>
        <topology evidence="1">Multi-pass membrane protein</topology>
    </subcellularLocation>
</comment>
<keyword evidence="3 6" id="KW-1133">Transmembrane helix</keyword>
<dbReference type="EMBL" id="CAVMBE010000040">
    <property type="protein sequence ID" value="CAK4030753.1"/>
    <property type="molecule type" value="Genomic_DNA"/>
</dbReference>
<feature type="transmembrane region" description="Helical" evidence="6">
    <location>
        <begin position="197"/>
        <end position="219"/>
    </location>
</feature>
<evidence type="ECO:0000256" key="1">
    <source>
        <dbReference type="ARBA" id="ARBA00004141"/>
    </source>
</evidence>
<dbReference type="InterPro" id="IPR020846">
    <property type="entry name" value="MFS_dom"/>
</dbReference>
<dbReference type="Gene3D" id="1.20.1250.20">
    <property type="entry name" value="MFS general substrate transporter like domains"/>
    <property type="match status" value="2"/>
</dbReference>
<evidence type="ECO:0000256" key="5">
    <source>
        <dbReference type="SAM" id="MobiDB-lite"/>
    </source>
</evidence>
<feature type="transmembrane region" description="Helical" evidence="6">
    <location>
        <begin position="393"/>
        <end position="411"/>
    </location>
</feature>
<feature type="transmembrane region" description="Helical" evidence="6">
    <location>
        <begin position="323"/>
        <end position="348"/>
    </location>
</feature>
<evidence type="ECO:0000313" key="9">
    <source>
        <dbReference type="Proteomes" id="UP001296104"/>
    </source>
</evidence>
<keyword evidence="9" id="KW-1185">Reference proteome</keyword>
<feature type="transmembrane region" description="Helical" evidence="6">
    <location>
        <begin position="225"/>
        <end position="248"/>
    </location>
</feature>
<evidence type="ECO:0000259" key="7">
    <source>
        <dbReference type="PROSITE" id="PS50850"/>
    </source>
</evidence>
<dbReference type="AlphaFoldDB" id="A0AAI8Z1L1"/>
<dbReference type="PANTHER" id="PTHR42718">
    <property type="entry name" value="MAJOR FACILITATOR SUPERFAMILY MULTIDRUG TRANSPORTER MFSC"/>
    <property type="match status" value="1"/>
</dbReference>
<dbReference type="InterPro" id="IPR011701">
    <property type="entry name" value="MFS"/>
</dbReference>